<reference evidence="2 3" key="1">
    <citation type="submission" date="2020-10" db="EMBL/GenBank/DDBJ databases">
        <title>Complete genome sequence of Paludibaculum fermentans P105T, a facultatively anaerobic acidobacterium capable of dissimilatory Fe(III) reduction.</title>
        <authorList>
            <person name="Dedysh S.N."/>
            <person name="Beletsky A.V."/>
            <person name="Kulichevskaya I.S."/>
            <person name="Mardanov A.V."/>
            <person name="Ravin N.V."/>
        </authorList>
    </citation>
    <scope>NUCLEOTIDE SEQUENCE [LARGE SCALE GENOMIC DNA]</scope>
    <source>
        <strain evidence="2 3">P105</strain>
    </source>
</reference>
<evidence type="ECO:0000256" key="1">
    <source>
        <dbReference type="SAM" id="Phobius"/>
    </source>
</evidence>
<feature type="transmembrane region" description="Helical" evidence="1">
    <location>
        <begin position="52"/>
        <end position="71"/>
    </location>
</feature>
<accession>A0A7S7SL58</accession>
<dbReference type="Proteomes" id="UP000593892">
    <property type="component" value="Chromosome"/>
</dbReference>
<evidence type="ECO:0000313" key="3">
    <source>
        <dbReference type="Proteomes" id="UP000593892"/>
    </source>
</evidence>
<evidence type="ECO:0000313" key="2">
    <source>
        <dbReference type="EMBL" id="QOY89049.1"/>
    </source>
</evidence>
<proteinExistence type="predicted"/>
<protein>
    <submittedName>
        <fullName evidence="2">Uncharacterized protein</fullName>
    </submittedName>
</protein>
<dbReference type="AlphaFoldDB" id="A0A7S7SL58"/>
<keyword evidence="1" id="KW-0472">Membrane</keyword>
<dbReference type="KEGG" id="pfer:IRI77_03575"/>
<keyword evidence="1" id="KW-1133">Transmembrane helix</keyword>
<feature type="transmembrane region" description="Helical" evidence="1">
    <location>
        <begin position="83"/>
        <end position="105"/>
    </location>
</feature>
<keyword evidence="1" id="KW-0812">Transmembrane</keyword>
<gene>
    <name evidence="2" type="ORF">IRI77_03575</name>
</gene>
<dbReference type="RefSeq" id="WP_194450711.1">
    <property type="nucleotide sequence ID" value="NZ_CP063849.1"/>
</dbReference>
<keyword evidence="3" id="KW-1185">Reference proteome</keyword>
<sequence length="133" mass="14911">MSLRSWVEKPMDRTSFFFVALSFPPVFTQLVPLIHDHSLAIAWDPRQWDLKNTLPSALAPFVVLLWLLAICKRVRDMGGHRSLAGGLLIACLAVWAGMFWHSIISNNRGEAYWSVVVVSLPLLSVKSLPSLGR</sequence>
<name>A0A7S7SL58_PALFE</name>
<dbReference type="EMBL" id="CP063849">
    <property type="protein sequence ID" value="QOY89049.1"/>
    <property type="molecule type" value="Genomic_DNA"/>
</dbReference>
<organism evidence="2 3">
    <name type="scientific">Paludibaculum fermentans</name>
    <dbReference type="NCBI Taxonomy" id="1473598"/>
    <lineage>
        <taxon>Bacteria</taxon>
        <taxon>Pseudomonadati</taxon>
        <taxon>Acidobacteriota</taxon>
        <taxon>Terriglobia</taxon>
        <taxon>Bryobacterales</taxon>
        <taxon>Bryobacteraceae</taxon>
        <taxon>Paludibaculum</taxon>
    </lineage>
</organism>